<dbReference type="EMBL" id="JBEZUR010000053">
    <property type="protein sequence ID" value="MEU3557295.1"/>
    <property type="molecule type" value="Genomic_DNA"/>
</dbReference>
<sequence>MRTVISSRSARGGLLAAAVAGSLILAATACQGDGDEAPADKAVAGTELCGGDAVSTGASKALKVITGSSRFGTTAPESTVAQAATDLVEAWPYPTDRRDDICRVYTAAGEPEFELRITWGLAGGPPTRTPAPQFTALKMGEETLAAEYKAVIQFACRSDRFPNATKPAHVAVGVERWGVRREPEGDVEALKDAYATVAHSFSLAMAGELRCEKNGGLPAEPVLDPA</sequence>
<name>A0ABV2YNJ8_9ACTN</name>
<dbReference type="RefSeq" id="WP_108952087.1">
    <property type="nucleotide sequence ID" value="NZ_BEVZ01000002.1"/>
</dbReference>
<protein>
    <recommendedName>
        <fullName evidence="4">Lipoprotein</fullName>
    </recommendedName>
</protein>
<evidence type="ECO:0008006" key="4">
    <source>
        <dbReference type="Google" id="ProtNLM"/>
    </source>
</evidence>
<keyword evidence="3" id="KW-1185">Reference proteome</keyword>
<dbReference type="Proteomes" id="UP001550850">
    <property type="component" value="Unassembled WGS sequence"/>
</dbReference>
<dbReference type="PROSITE" id="PS51257">
    <property type="entry name" value="PROKAR_LIPOPROTEIN"/>
    <property type="match status" value="1"/>
</dbReference>
<organism evidence="2 3">
    <name type="scientific">Streptomyces fragilis</name>
    <dbReference type="NCBI Taxonomy" id="67301"/>
    <lineage>
        <taxon>Bacteria</taxon>
        <taxon>Bacillati</taxon>
        <taxon>Actinomycetota</taxon>
        <taxon>Actinomycetes</taxon>
        <taxon>Kitasatosporales</taxon>
        <taxon>Streptomycetaceae</taxon>
        <taxon>Streptomyces</taxon>
    </lineage>
</organism>
<keyword evidence="1" id="KW-0732">Signal</keyword>
<feature type="chain" id="PRO_5045571462" description="Lipoprotein" evidence="1">
    <location>
        <begin position="30"/>
        <end position="226"/>
    </location>
</feature>
<comment type="caution">
    <text evidence="2">The sequence shown here is derived from an EMBL/GenBank/DDBJ whole genome shotgun (WGS) entry which is preliminary data.</text>
</comment>
<reference evidence="2 3" key="1">
    <citation type="submission" date="2024-06" db="EMBL/GenBank/DDBJ databases">
        <title>The Natural Products Discovery Center: Release of the First 8490 Sequenced Strains for Exploring Actinobacteria Biosynthetic Diversity.</title>
        <authorList>
            <person name="Kalkreuter E."/>
            <person name="Kautsar S.A."/>
            <person name="Yang D."/>
            <person name="Bader C.D."/>
            <person name="Teijaro C.N."/>
            <person name="Fluegel L."/>
            <person name="Davis C.M."/>
            <person name="Simpson J.R."/>
            <person name="Lauterbach L."/>
            <person name="Steele A.D."/>
            <person name="Gui C."/>
            <person name="Meng S."/>
            <person name="Li G."/>
            <person name="Viehrig K."/>
            <person name="Ye F."/>
            <person name="Su P."/>
            <person name="Kiefer A.F."/>
            <person name="Nichols A."/>
            <person name="Cepeda A.J."/>
            <person name="Yan W."/>
            <person name="Fan B."/>
            <person name="Jiang Y."/>
            <person name="Adhikari A."/>
            <person name="Zheng C.-J."/>
            <person name="Schuster L."/>
            <person name="Cowan T.M."/>
            <person name="Smanski M.J."/>
            <person name="Chevrette M.G."/>
            <person name="De Carvalho L.P.S."/>
            <person name="Shen B."/>
        </authorList>
    </citation>
    <scope>NUCLEOTIDE SEQUENCE [LARGE SCALE GENOMIC DNA]</scope>
    <source>
        <strain evidence="2 3">NPDC038104</strain>
    </source>
</reference>
<evidence type="ECO:0000313" key="2">
    <source>
        <dbReference type="EMBL" id="MEU3557295.1"/>
    </source>
</evidence>
<gene>
    <name evidence="2" type="ORF">AB0E65_24215</name>
</gene>
<feature type="signal peptide" evidence="1">
    <location>
        <begin position="1"/>
        <end position="29"/>
    </location>
</feature>
<evidence type="ECO:0000313" key="3">
    <source>
        <dbReference type="Proteomes" id="UP001550850"/>
    </source>
</evidence>
<proteinExistence type="predicted"/>
<accession>A0ABV2YNJ8</accession>
<evidence type="ECO:0000256" key="1">
    <source>
        <dbReference type="SAM" id="SignalP"/>
    </source>
</evidence>